<organism>
    <name type="scientific">Serpula lacrymans var. lacrymans (strain S7.9)</name>
    <name type="common">Dry rot fungus</name>
    <dbReference type="NCBI Taxonomy" id="578457"/>
    <lineage>
        <taxon>Eukaryota</taxon>
        <taxon>Fungi</taxon>
        <taxon>Dikarya</taxon>
        <taxon>Basidiomycota</taxon>
        <taxon>Agaricomycotina</taxon>
        <taxon>Agaricomycetes</taxon>
        <taxon>Agaricomycetidae</taxon>
        <taxon>Boletales</taxon>
        <taxon>Coniophorineae</taxon>
        <taxon>Serpulaceae</taxon>
        <taxon>Serpula</taxon>
    </lineage>
</organism>
<dbReference type="HOGENOM" id="CLU_2456158_0_0_1"/>
<dbReference type="KEGG" id="sla:SERLADRAFT_432546"/>
<dbReference type="AlphaFoldDB" id="F8NFP9"/>
<dbReference type="EMBL" id="GL945428">
    <property type="protein sequence ID" value="EGO30889.1"/>
    <property type="molecule type" value="Genomic_DNA"/>
</dbReference>
<reference evidence="1" key="1">
    <citation type="submission" date="2011-04" db="EMBL/GenBank/DDBJ databases">
        <title>Evolution of plant cell wall degrading machinery underlies the functional diversity of forest fungi.</title>
        <authorList>
            <consortium name="US DOE Joint Genome Institute (JGI-PGF)"/>
            <person name="Eastwood D.C."/>
            <person name="Floudas D."/>
            <person name="Binder M."/>
            <person name="Majcherczyk A."/>
            <person name="Schneider P."/>
            <person name="Aerts A."/>
            <person name="Asiegbu F.O."/>
            <person name="Baker S.E."/>
            <person name="Barry K."/>
            <person name="Bendiksby M."/>
            <person name="Blumentritt M."/>
            <person name="Coutinho P.M."/>
            <person name="Cullen D."/>
            <person name="Cullen D."/>
            <person name="Gathman A."/>
            <person name="Goodell B."/>
            <person name="Henrissat B."/>
            <person name="Ihrmark K."/>
            <person name="Kauserud H."/>
            <person name="Kohler A."/>
            <person name="LaButti K."/>
            <person name="Lapidus A."/>
            <person name="Lavin J.L."/>
            <person name="Lee Y.-H."/>
            <person name="Lindquist E."/>
            <person name="Lilly W."/>
            <person name="Lucas S."/>
            <person name="Morin E."/>
            <person name="Murat C."/>
            <person name="Oguiza J.A."/>
            <person name="Park J."/>
            <person name="Pisabarro A.G."/>
            <person name="Riley R."/>
            <person name="Rosling A."/>
            <person name="Salamov A."/>
            <person name="Schmidt O."/>
            <person name="Schmutz J."/>
            <person name="Skrede I."/>
            <person name="Stenlid J."/>
            <person name="Wiebenga A."/>
            <person name="Xie X."/>
            <person name="Kues U."/>
            <person name="Hibbett D.S."/>
            <person name="Hoffmeister D."/>
            <person name="Hogberg N."/>
            <person name="Martin F."/>
            <person name="Grigoriev I.V."/>
            <person name="Watkinson S.C."/>
        </authorList>
    </citation>
    <scope>NUCLEOTIDE SEQUENCE</scope>
    <source>
        <strain evidence="1">S7.9</strain>
    </source>
</reference>
<proteinExistence type="predicted"/>
<dbReference type="GeneID" id="18814030"/>
<evidence type="ECO:0000313" key="1">
    <source>
        <dbReference type="EMBL" id="EGO30889.1"/>
    </source>
</evidence>
<protein>
    <submittedName>
        <fullName evidence="1">Uncharacterized protein</fullName>
    </submittedName>
</protein>
<dbReference type="Proteomes" id="UP000008064">
    <property type="component" value="Unassembled WGS sequence"/>
</dbReference>
<dbReference type="RefSeq" id="XP_007312773.1">
    <property type="nucleotide sequence ID" value="XM_007312711.1"/>
</dbReference>
<accession>F8NFP9</accession>
<sequence>MGKGKGDYQGCRGSAEEEYGGGVQAVQAGQEDIFHYFKGLPVQEFFPPLEELNVHHKSCTEPIQIVEHQTMLFNCILDLQDFVRITYFC</sequence>
<gene>
    <name evidence="1" type="ORF">SERLADRAFT_432546</name>
</gene>
<name>F8NFP9_SERL9</name>